<dbReference type="EMBL" id="JABBCQ020000020">
    <property type="protein sequence ID" value="MBI1626605.1"/>
    <property type="molecule type" value="Genomic_DNA"/>
</dbReference>
<evidence type="ECO:0000313" key="2">
    <source>
        <dbReference type="EMBL" id="MBI1626605.1"/>
    </source>
</evidence>
<feature type="transmembrane region" description="Helical" evidence="1">
    <location>
        <begin position="189"/>
        <end position="209"/>
    </location>
</feature>
<feature type="transmembrane region" description="Helical" evidence="1">
    <location>
        <begin position="396"/>
        <end position="416"/>
    </location>
</feature>
<dbReference type="RefSeq" id="WP_198461966.1">
    <property type="nucleotide sequence ID" value="NZ_JABBCQ020000020.1"/>
</dbReference>
<feature type="transmembrane region" description="Helical" evidence="1">
    <location>
        <begin position="106"/>
        <end position="127"/>
    </location>
</feature>
<dbReference type="Pfam" id="PF16933">
    <property type="entry name" value="PelG"/>
    <property type="match status" value="1"/>
</dbReference>
<sequence>MAGIGFELRHMLRKNTLTSVLQAYAYAGVIGSGPWVFSIIGILLVGVFSVGVIAPPLLVTQFQTSVTYLVAFSLILTGPAQLAFTRFISDRLFLKQDSAVLPNLHGLLLVIVALAAMLGGITLFTLLPEESSLYRILMLAGFTLMCMVWTMAVLLSGLKQYQAITALFSFCYALIVALSLPLRHWGLEGLLLSFICGHALLVAGMWSLILKSFPLPERWISFDFSKRSMIFPSLLAIGLLYNMAIWMDKIMFWYFLPTSQPIIGGLRASLIYDIPVFLSYLSIIPGMAVFLVRIETDFVEYYDKFFNAVREGGSLEFIESMRNEMVYSIQTGLSEIAKIQTIAVLVTFVAGPSVLELLGISQLYLPLLHVQVVGTGLQVGVMAVLNIFFYLNERRIILMLCTLMLVLNIAFTAVSLALGAAFYGYGFTLAMLVTLCVGLVCLTRSMDRLEYRTFMLQ</sequence>
<feature type="transmembrane region" description="Helical" evidence="1">
    <location>
        <begin position="66"/>
        <end position="85"/>
    </location>
</feature>
<proteinExistence type="predicted"/>
<feature type="transmembrane region" description="Helical" evidence="1">
    <location>
        <begin position="230"/>
        <end position="256"/>
    </location>
</feature>
<keyword evidence="3" id="KW-1185">Reference proteome</keyword>
<dbReference type="InterPro" id="IPR031617">
    <property type="entry name" value="PelG"/>
</dbReference>
<reference evidence="2" key="1">
    <citation type="submission" date="2020-12" db="EMBL/GenBank/DDBJ databases">
        <title>Comamonas sp. nov., isolated from stream water.</title>
        <authorList>
            <person name="Park K.-H."/>
        </authorList>
    </citation>
    <scope>NUCLEOTIDE SEQUENCE</scope>
    <source>
        <strain evidence="2">EJ-4</strain>
    </source>
</reference>
<protein>
    <submittedName>
        <fullName evidence="2">Exopolysaccharide Pel transporter PelG</fullName>
    </submittedName>
</protein>
<feature type="transmembrane region" description="Helical" evidence="1">
    <location>
        <begin position="370"/>
        <end position="389"/>
    </location>
</feature>
<organism evidence="2 3">
    <name type="scientific">Comamonas suwonensis</name>
    <dbReference type="NCBI Taxonomy" id="2606214"/>
    <lineage>
        <taxon>Bacteria</taxon>
        <taxon>Pseudomonadati</taxon>
        <taxon>Pseudomonadota</taxon>
        <taxon>Betaproteobacteria</taxon>
        <taxon>Burkholderiales</taxon>
        <taxon>Comamonadaceae</taxon>
        <taxon>Comamonas</taxon>
    </lineage>
</organism>
<feature type="transmembrane region" description="Helical" evidence="1">
    <location>
        <begin position="21"/>
        <end position="54"/>
    </location>
</feature>
<dbReference type="Proteomes" id="UP000530032">
    <property type="component" value="Unassembled WGS sequence"/>
</dbReference>
<feature type="transmembrane region" description="Helical" evidence="1">
    <location>
        <begin position="342"/>
        <end position="364"/>
    </location>
</feature>
<keyword evidence="1" id="KW-0812">Transmembrane</keyword>
<keyword evidence="1" id="KW-0472">Membrane</keyword>
<keyword evidence="1" id="KW-1133">Transmembrane helix</keyword>
<name>A0A843BA14_9BURK</name>
<feature type="transmembrane region" description="Helical" evidence="1">
    <location>
        <begin position="276"/>
        <end position="294"/>
    </location>
</feature>
<gene>
    <name evidence="2" type="primary">pelG</name>
    <name evidence="2" type="ORF">HF327_019165</name>
</gene>
<evidence type="ECO:0000256" key="1">
    <source>
        <dbReference type="SAM" id="Phobius"/>
    </source>
</evidence>
<comment type="caution">
    <text evidence="2">The sequence shown here is derived from an EMBL/GenBank/DDBJ whole genome shotgun (WGS) entry which is preliminary data.</text>
</comment>
<feature type="transmembrane region" description="Helical" evidence="1">
    <location>
        <begin position="133"/>
        <end position="156"/>
    </location>
</feature>
<dbReference type="AlphaFoldDB" id="A0A843BA14"/>
<feature type="transmembrane region" description="Helical" evidence="1">
    <location>
        <begin position="163"/>
        <end position="183"/>
    </location>
</feature>
<feature type="transmembrane region" description="Helical" evidence="1">
    <location>
        <begin position="422"/>
        <end position="442"/>
    </location>
</feature>
<accession>A0A843BA14</accession>
<evidence type="ECO:0000313" key="3">
    <source>
        <dbReference type="Proteomes" id="UP000530032"/>
    </source>
</evidence>